<organism evidence="1 2">
    <name type="scientific">Scortum barcoo</name>
    <name type="common">barcoo grunter</name>
    <dbReference type="NCBI Taxonomy" id="214431"/>
    <lineage>
        <taxon>Eukaryota</taxon>
        <taxon>Metazoa</taxon>
        <taxon>Chordata</taxon>
        <taxon>Craniata</taxon>
        <taxon>Vertebrata</taxon>
        <taxon>Euteleostomi</taxon>
        <taxon>Actinopterygii</taxon>
        <taxon>Neopterygii</taxon>
        <taxon>Teleostei</taxon>
        <taxon>Neoteleostei</taxon>
        <taxon>Acanthomorphata</taxon>
        <taxon>Eupercaria</taxon>
        <taxon>Centrarchiformes</taxon>
        <taxon>Terapontoidei</taxon>
        <taxon>Terapontidae</taxon>
        <taxon>Scortum</taxon>
    </lineage>
</organism>
<evidence type="ECO:0000313" key="1">
    <source>
        <dbReference type="EMBL" id="KAI3353561.1"/>
    </source>
</evidence>
<protein>
    <submittedName>
        <fullName evidence="1">Uncharacterized protein</fullName>
    </submittedName>
</protein>
<dbReference type="EMBL" id="CM041553">
    <property type="protein sequence ID" value="KAI3353561.1"/>
    <property type="molecule type" value="Genomic_DNA"/>
</dbReference>
<accession>A0ACB8VD64</accession>
<proteinExistence type="predicted"/>
<keyword evidence="2" id="KW-1185">Reference proteome</keyword>
<sequence length="545" mass="59536">MKDIQSLLQFSHDAAGDVEVLSGIEAGSGVKLVPYVFPAHLEYLELIFTPGETVATVRTKQPLDADTLAASDTTLYYSVMCDGSVKHNNTRTLKLNDLNDNSPVFQNKFYSQNVSEATPVNSQVLRVTAVDGDSTPANNQLTYSYAPTSEDFTLTNSGAFILKRRLNYNLIQTYTFTVTAQDNAGLNDTATVVINVEDFDNLNPYFSRNAYQAFIPENQVGPFRTIEPEEIKAQDGDTGINVALSYSISAVSPDKYQTNFNIDSSSGVLSVPIPFDREEMNSNVITVSIKAAQTDDSLKTADALVSVTVEDVNDNPPQFDQPEYSVSLLENSPVEAVVFKATVIDLDQGGFVGTLRILPESAPFSVGSDGTVRVKNSTALDRETTESITFQIEARETDPPNNFTVVQVSVTLLDENDNSPVFSANMYEGKVFANQTEGMMLVQVKAEDPDAGANAEIKYSIDFGNNDGYFSISENTGEITLAKTIPLVENNILSFPLFLTARDGTSEQYFSSMTYSLPEIQESLVLIVMIQLVTVISQSELVTNV</sequence>
<name>A0ACB8VD64_9TELE</name>
<dbReference type="Proteomes" id="UP000831701">
    <property type="component" value="Chromosome 23"/>
</dbReference>
<gene>
    <name evidence="1" type="ORF">L3Q82_020081</name>
</gene>
<comment type="caution">
    <text evidence="1">The sequence shown here is derived from an EMBL/GenBank/DDBJ whole genome shotgun (WGS) entry which is preliminary data.</text>
</comment>
<evidence type="ECO:0000313" key="2">
    <source>
        <dbReference type="Proteomes" id="UP000831701"/>
    </source>
</evidence>
<reference evidence="1" key="1">
    <citation type="submission" date="2022-04" db="EMBL/GenBank/DDBJ databases">
        <title>Jade perch genome.</title>
        <authorList>
            <person name="Chao B."/>
        </authorList>
    </citation>
    <scope>NUCLEOTIDE SEQUENCE</scope>
    <source>
        <strain evidence="1">CB-2022</strain>
    </source>
</reference>